<feature type="compositionally biased region" description="Low complexity" evidence="2">
    <location>
        <begin position="348"/>
        <end position="398"/>
    </location>
</feature>
<evidence type="ECO:0000256" key="3">
    <source>
        <dbReference type="SAM" id="Phobius"/>
    </source>
</evidence>
<dbReference type="EMBL" id="JAVDTT010000002">
    <property type="protein sequence ID" value="MDR6841474.1"/>
    <property type="molecule type" value="Genomic_DNA"/>
</dbReference>
<dbReference type="RefSeq" id="WP_310092285.1">
    <property type="nucleotide sequence ID" value="NZ_JAVDTT010000002.1"/>
</dbReference>
<reference evidence="5 6" key="1">
    <citation type="submission" date="2023-07" db="EMBL/GenBank/DDBJ databases">
        <title>Sorghum-associated microbial communities from plants grown in Nebraska, USA.</title>
        <authorList>
            <person name="Schachtman D."/>
        </authorList>
    </citation>
    <scope>NUCLEOTIDE SEQUENCE [LARGE SCALE GENOMIC DNA]</scope>
    <source>
        <strain evidence="5 6">BE107</strain>
    </source>
</reference>
<proteinExistence type="predicted"/>
<comment type="caution">
    <text evidence="5">The sequence shown here is derived from an EMBL/GenBank/DDBJ whole genome shotgun (WGS) entry which is preliminary data.</text>
</comment>
<organism evidence="5 6">
    <name type="scientific">Pseudoxanthomonas sacheonensis</name>
    <dbReference type="NCBI Taxonomy" id="443615"/>
    <lineage>
        <taxon>Bacteria</taxon>
        <taxon>Pseudomonadati</taxon>
        <taxon>Pseudomonadota</taxon>
        <taxon>Gammaproteobacteria</taxon>
        <taxon>Lysobacterales</taxon>
        <taxon>Lysobacteraceae</taxon>
        <taxon>Pseudoxanthomonas</taxon>
    </lineage>
</organism>
<evidence type="ECO:0000259" key="4">
    <source>
        <dbReference type="Pfam" id="PF05569"/>
    </source>
</evidence>
<evidence type="ECO:0000256" key="2">
    <source>
        <dbReference type="SAM" id="MobiDB-lite"/>
    </source>
</evidence>
<feature type="transmembrane region" description="Helical" evidence="3">
    <location>
        <begin position="114"/>
        <end position="136"/>
    </location>
</feature>
<keyword evidence="3" id="KW-0812">Transmembrane</keyword>
<name>A0ABU1RTM6_9GAMM</name>
<dbReference type="InterPro" id="IPR008756">
    <property type="entry name" value="Peptidase_M56"/>
</dbReference>
<evidence type="ECO:0000313" key="5">
    <source>
        <dbReference type="EMBL" id="MDR6841474.1"/>
    </source>
</evidence>
<dbReference type="PANTHER" id="PTHR34978">
    <property type="entry name" value="POSSIBLE SENSOR-TRANSDUCER PROTEIN BLAR"/>
    <property type="match status" value="1"/>
</dbReference>
<feature type="transmembrane region" description="Helical" evidence="3">
    <location>
        <begin position="14"/>
        <end position="32"/>
    </location>
</feature>
<protein>
    <submittedName>
        <fullName evidence="5">Beta-lactamase regulating signal transducer with metallopeptidase domain</fullName>
    </submittedName>
</protein>
<dbReference type="Proteomes" id="UP001254759">
    <property type="component" value="Unassembled WGS sequence"/>
</dbReference>
<feature type="transmembrane region" description="Helical" evidence="3">
    <location>
        <begin position="44"/>
        <end position="66"/>
    </location>
</feature>
<dbReference type="Pfam" id="PF05569">
    <property type="entry name" value="Peptidase_M56"/>
    <property type="match status" value="1"/>
</dbReference>
<keyword evidence="6" id="KW-1185">Reference proteome</keyword>
<keyword evidence="3" id="KW-0472">Membrane</keyword>
<sequence length="626" mass="67425">MALEFVSEILLPRLLAASVQSTLFVVVVWTLCKSLPRLSASARAGLWWLVALQLVVGVLWSSPLALPLLPAEVMEQASAAPAPMTVLSLAPAETLASPMTSASPYLASSAASSWSWSGALAWLWLLGLSFMVARTLHGYMATRRLLRDSRACKDRTLLHALQLAAEAHGLRRTPHLRLSASIDSPQLIGPWRPVLLLPADHPQSMHADELDMALTHELVHLQRHDLWWGLLPAVAQHLFFFHPLAHLAAREYALAREVACDAAVLAGNRHCARDYGRLLIRLGVAPRPSAGLASASPTFHILKRRLLMLQNTASTPRVVALAILGVVAVLGVMPYRIIAAPAPAAETATAPRAPVATTPKPSAAPVAAPAPRVAATPVPAPTPVAAETPEISPAAEIAPPRPIPAPPAPPAPVSAPTPAALPAPPAPPAPPAAARITRGTFHLATNANEAYVLLREDNSVMNGSMEDLREAQRLQRNGEELLWFRRGESRYVIRDPATLERFRATYAEVMRLGDAQSTMGNRQSAIGDKQAAIGSRQAELGMKQAELATRRMRENEADARMAELDRQQAALERQQAELAAPMAELDREQAALDKRMKAADARAERDAKNLMYEAIIKGMAQPLKKG</sequence>
<evidence type="ECO:0000313" key="6">
    <source>
        <dbReference type="Proteomes" id="UP001254759"/>
    </source>
</evidence>
<dbReference type="PANTHER" id="PTHR34978:SF3">
    <property type="entry name" value="SLR0241 PROTEIN"/>
    <property type="match status" value="1"/>
</dbReference>
<feature type="domain" description="Peptidase M56" evidence="4">
    <location>
        <begin position="14"/>
        <end position="309"/>
    </location>
</feature>
<dbReference type="CDD" id="cd07341">
    <property type="entry name" value="M56_BlaR1_MecR1_like"/>
    <property type="match status" value="1"/>
</dbReference>
<keyword evidence="3" id="KW-1133">Transmembrane helix</keyword>
<feature type="transmembrane region" description="Helical" evidence="3">
    <location>
        <begin position="318"/>
        <end position="338"/>
    </location>
</feature>
<gene>
    <name evidence="5" type="ORF">J2W94_001759</name>
</gene>
<feature type="region of interest" description="Disordered" evidence="2">
    <location>
        <begin position="348"/>
        <end position="431"/>
    </location>
</feature>
<feature type="compositionally biased region" description="Pro residues" evidence="2">
    <location>
        <begin position="399"/>
        <end position="431"/>
    </location>
</feature>
<accession>A0ABU1RTM6</accession>
<evidence type="ECO:0000256" key="1">
    <source>
        <dbReference type="SAM" id="Coils"/>
    </source>
</evidence>
<keyword evidence="1" id="KW-0175">Coiled coil</keyword>
<dbReference type="InterPro" id="IPR052173">
    <property type="entry name" value="Beta-lactam_resp_regulator"/>
</dbReference>
<feature type="coiled-coil region" evidence="1">
    <location>
        <begin position="554"/>
        <end position="602"/>
    </location>
</feature>